<dbReference type="PANTHER" id="PTHR43775">
    <property type="entry name" value="FATTY ACID SYNTHASE"/>
    <property type="match status" value="1"/>
</dbReference>
<dbReference type="InterPro" id="IPR050091">
    <property type="entry name" value="PKS_NRPS_Biosynth_Enz"/>
</dbReference>
<evidence type="ECO:0000313" key="7">
    <source>
        <dbReference type="EMBL" id="NGO74448.1"/>
    </source>
</evidence>
<dbReference type="InterPro" id="IPR020841">
    <property type="entry name" value="PKS_Beta-ketoAc_synthase_dom"/>
</dbReference>
<dbReference type="InterPro" id="IPR014030">
    <property type="entry name" value="Ketoacyl_synth_N"/>
</dbReference>
<evidence type="ECO:0000256" key="2">
    <source>
        <dbReference type="ARBA" id="ARBA00022450"/>
    </source>
</evidence>
<sequence length="514" mass="53305">MDTREILTRFKGGTMARDQAVALLTGTPFDAPTPQPVVADSTGATADSTPVGRNPHERAAAPEAIDDSGVDRYAITALHACAPSADGLDVFDAEFFGLDAEDAARLGAQERLLLETVWQMMEKAGQVGARLDALTTAHGSPRAVSVHLAGAVGSGGALAGRLSALIDLRGPSHCVDSGATSFLSALHLALRTLRAGDCAAAVLAEAGSGGGSILVKPLTAALSSGDPVLAVIRASAAGHTGREGPAHADARLAGQARAAADLETTDIIVEEGEAGDAQAALGFPAFARTVRQLTPGAPPPGRDGHGVAPPQRRDPQSSEPARTAALRVRDASGTSGYVILEEHLPTGPATPAAAPDAEDRDELFLLSAPTPRHLTETARLIAGRLTDRADAPPSLAAVAHELRIGRAAMACRLAVTVRHRGELARLLEGFAEGAEDPAVRHADLRKQSGRPPLLEELEETGAYLAALWRGRHLEALTRLWLEGVDVSRGEQPTSQQLLVLPGTAMLRRPQSCDA</sequence>
<evidence type="ECO:0000259" key="6">
    <source>
        <dbReference type="SMART" id="SM00825"/>
    </source>
</evidence>
<dbReference type="PANTHER" id="PTHR43775:SF37">
    <property type="entry name" value="SI:DKEY-61P9.11"/>
    <property type="match status" value="1"/>
</dbReference>
<evidence type="ECO:0000256" key="5">
    <source>
        <dbReference type="SAM" id="MobiDB-lite"/>
    </source>
</evidence>
<dbReference type="EMBL" id="JAAKZW010000003">
    <property type="protein sequence ID" value="NGO74448.1"/>
    <property type="molecule type" value="Genomic_DNA"/>
</dbReference>
<dbReference type="SMART" id="SM00825">
    <property type="entry name" value="PKS_KS"/>
    <property type="match status" value="1"/>
</dbReference>
<evidence type="ECO:0000256" key="4">
    <source>
        <dbReference type="ARBA" id="ARBA00022553"/>
    </source>
</evidence>
<keyword evidence="2" id="KW-0596">Phosphopantetheine</keyword>
<dbReference type="RefSeq" id="WP_165329968.1">
    <property type="nucleotide sequence ID" value="NZ_JAAKZW010000003.1"/>
</dbReference>
<comment type="caution">
    <text evidence="7">The sequence shown here is derived from an EMBL/GenBank/DDBJ whole genome shotgun (WGS) entry which is preliminary data.</text>
</comment>
<evidence type="ECO:0000256" key="3">
    <source>
        <dbReference type="ARBA" id="ARBA00022490"/>
    </source>
</evidence>
<dbReference type="Proteomes" id="UP000481109">
    <property type="component" value="Unassembled WGS sequence"/>
</dbReference>
<dbReference type="AlphaFoldDB" id="A0A6G4XAN8"/>
<dbReference type="GO" id="GO:0006633">
    <property type="term" value="P:fatty acid biosynthetic process"/>
    <property type="evidence" value="ECO:0007669"/>
    <property type="project" value="TreeGrafter"/>
</dbReference>
<dbReference type="Pfam" id="PF00109">
    <property type="entry name" value="ketoacyl-synt"/>
    <property type="match status" value="1"/>
</dbReference>
<feature type="region of interest" description="Disordered" evidence="5">
    <location>
        <begin position="30"/>
        <end position="59"/>
    </location>
</feature>
<keyword evidence="8" id="KW-1185">Reference proteome</keyword>
<dbReference type="InterPro" id="IPR016039">
    <property type="entry name" value="Thiolase-like"/>
</dbReference>
<evidence type="ECO:0000256" key="1">
    <source>
        <dbReference type="ARBA" id="ARBA00004792"/>
    </source>
</evidence>
<name>A0A6G4XAN8_9ACTN</name>
<organism evidence="7 8">
    <name type="scientific">Streptomyces mesophilus</name>
    <dbReference type="NCBI Taxonomy" id="1775132"/>
    <lineage>
        <taxon>Bacteria</taxon>
        <taxon>Bacillati</taxon>
        <taxon>Actinomycetota</taxon>
        <taxon>Actinomycetes</taxon>
        <taxon>Kitasatosporales</taxon>
        <taxon>Streptomycetaceae</taxon>
        <taxon>Streptomyces</taxon>
    </lineage>
</organism>
<keyword evidence="4" id="KW-0597">Phosphoprotein</keyword>
<dbReference type="InterPro" id="IPR054514">
    <property type="entry name" value="RhiE-like_linker"/>
</dbReference>
<comment type="pathway">
    <text evidence="1">Antibiotic biosynthesis.</text>
</comment>
<dbReference type="Gene3D" id="3.40.47.10">
    <property type="match status" value="2"/>
</dbReference>
<dbReference type="Gene3D" id="3.30.70.3290">
    <property type="match status" value="1"/>
</dbReference>
<dbReference type="Pfam" id="PF22336">
    <property type="entry name" value="RhiE-like_linker"/>
    <property type="match status" value="1"/>
</dbReference>
<dbReference type="SUPFAM" id="SSF53901">
    <property type="entry name" value="Thiolase-like"/>
    <property type="match status" value="2"/>
</dbReference>
<dbReference type="GO" id="GO:0004312">
    <property type="term" value="F:fatty acid synthase activity"/>
    <property type="evidence" value="ECO:0007669"/>
    <property type="project" value="TreeGrafter"/>
</dbReference>
<keyword evidence="3" id="KW-0963">Cytoplasm</keyword>
<evidence type="ECO:0000313" key="8">
    <source>
        <dbReference type="Proteomes" id="UP000481109"/>
    </source>
</evidence>
<protein>
    <recommendedName>
        <fullName evidence="6">Ketosynthase family 3 (KS3) domain-containing protein</fullName>
    </recommendedName>
</protein>
<feature type="region of interest" description="Disordered" evidence="5">
    <location>
        <begin position="291"/>
        <end position="330"/>
    </location>
</feature>
<feature type="domain" description="Ketosynthase family 3 (KS3)" evidence="6">
    <location>
        <begin position="73"/>
        <end position="345"/>
    </location>
</feature>
<proteinExistence type="predicted"/>
<gene>
    <name evidence="7" type="ORF">G6045_01935</name>
</gene>
<reference evidence="7 8" key="1">
    <citation type="submission" date="2020-02" db="EMBL/GenBank/DDBJ databases">
        <title>Whole-genome analyses of novel actinobacteria.</title>
        <authorList>
            <person name="Sahin N."/>
            <person name="Tokatli A."/>
        </authorList>
    </citation>
    <scope>NUCLEOTIDE SEQUENCE [LARGE SCALE GENOMIC DNA]</scope>
    <source>
        <strain evidence="7 8">YC504</strain>
    </source>
</reference>
<accession>A0A6G4XAN8</accession>